<dbReference type="Pfam" id="PF00041">
    <property type="entry name" value="fn3"/>
    <property type="match status" value="1"/>
</dbReference>
<dbReference type="AlphaFoldDB" id="A0A3S4ZB34"/>
<reference evidence="2" key="1">
    <citation type="submission" date="2018-11" db="EMBL/GenBank/DDBJ databases">
        <authorList>
            <consortium name="Pathogen Informatics"/>
        </authorList>
    </citation>
    <scope>NUCLEOTIDE SEQUENCE</scope>
</reference>
<organism evidence="2 3">
    <name type="scientific">Protopolystoma xenopodis</name>
    <dbReference type="NCBI Taxonomy" id="117903"/>
    <lineage>
        <taxon>Eukaryota</taxon>
        <taxon>Metazoa</taxon>
        <taxon>Spiralia</taxon>
        <taxon>Lophotrochozoa</taxon>
        <taxon>Platyhelminthes</taxon>
        <taxon>Monogenea</taxon>
        <taxon>Polyopisthocotylea</taxon>
        <taxon>Polystomatidea</taxon>
        <taxon>Polystomatidae</taxon>
        <taxon>Protopolystoma</taxon>
    </lineage>
</organism>
<dbReference type="CDD" id="cd00063">
    <property type="entry name" value="FN3"/>
    <property type="match status" value="1"/>
</dbReference>
<evidence type="ECO:0000259" key="1">
    <source>
        <dbReference type="PROSITE" id="PS50853"/>
    </source>
</evidence>
<dbReference type="OrthoDB" id="6264309at2759"/>
<keyword evidence="3" id="KW-1185">Reference proteome</keyword>
<gene>
    <name evidence="2" type="ORF">PXEA_LOCUS457</name>
</gene>
<accession>A0A3S4ZB34</accession>
<dbReference type="SMART" id="SM00060">
    <property type="entry name" value="FN3"/>
    <property type="match status" value="1"/>
</dbReference>
<name>A0A3S4ZB34_9PLAT</name>
<dbReference type="Gene3D" id="2.60.40.10">
    <property type="entry name" value="Immunoglobulins"/>
    <property type="match status" value="1"/>
</dbReference>
<dbReference type="InterPro" id="IPR013783">
    <property type="entry name" value="Ig-like_fold"/>
</dbReference>
<feature type="domain" description="Fibronectin type-III" evidence="1">
    <location>
        <begin position="7"/>
        <end position="111"/>
    </location>
</feature>
<comment type="caution">
    <text evidence="2">The sequence shown here is derived from an EMBL/GenBank/DDBJ whole genome shotgun (WGS) entry which is preliminary data.</text>
</comment>
<dbReference type="PROSITE" id="PS50853">
    <property type="entry name" value="FN3"/>
    <property type="match status" value="1"/>
</dbReference>
<evidence type="ECO:0000313" key="3">
    <source>
        <dbReference type="Proteomes" id="UP000784294"/>
    </source>
</evidence>
<evidence type="ECO:0000313" key="2">
    <source>
        <dbReference type="EMBL" id="VEL07017.1"/>
    </source>
</evidence>
<proteinExistence type="predicted"/>
<dbReference type="SUPFAM" id="SSF49265">
    <property type="entry name" value="Fibronectin type III"/>
    <property type="match status" value="1"/>
</dbReference>
<dbReference type="EMBL" id="CAAALY010000840">
    <property type="protein sequence ID" value="VEL07017.1"/>
    <property type="molecule type" value="Genomic_DNA"/>
</dbReference>
<dbReference type="InterPro" id="IPR003961">
    <property type="entry name" value="FN3_dom"/>
</dbReference>
<dbReference type="Proteomes" id="UP000784294">
    <property type="component" value="Unassembled WGS sequence"/>
</dbReference>
<sequence length="128" mass="14102">MIQLPNPPTDLEVRSVGGTFAVLRWRPSTSQRIDSYTLSVDAAPGNKTNSLRRLQLADIQPRPDIERAGFVVYNVTDLEPFRVYRAWVHAASKVIGLSLPSDPCEFRTAEIGEKSGCTRRSSCLLAGA</sequence>
<protein>
    <recommendedName>
        <fullName evidence="1">Fibronectin type-III domain-containing protein</fullName>
    </recommendedName>
</protein>
<dbReference type="InterPro" id="IPR036116">
    <property type="entry name" value="FN3_sf"/>
</dbReference>